<dbReference type="SUPFAM" id="SSF52540">
    <property type="entry name" value="P-loop containing nucleoside triphosphate hydrolases"/>
    <property type="match status" value="1"/>
</dbReference>
<dbReference type="SMART" id="SM00382">
    <property type="entry name" value="AAA"/>
    <property type="match status" value="1"/>
</dbReference>
<gene>
    <name evidence="9" type="ORF">VV01_09475</name>
</gene>
<dbReference type="InterPro" id="IPR050388">
    <property type="entry name" value="ABC_Ni/Peptide_Import"/>
</dbReference>
<reference evidence="10" key="1">
    <citation type="submission" date="2015-03" db="EMBL/GenBank/DDBJ databases">
        <title>Luteipulveratus halotolerans sp. nov., a novel actinobacterium (Dermacoccaceae) from Sarawak, Malaysia.</title>
        <authorList>
            <person name="Juboi H."/>
            <person name="Basik A."/>
            <person name="Shamsul S.S."/>
            <person name="Arnold P."/>
            <person name="Schmitt E.K."/>
            <person name="Sanglier J.-J."/>
            <person name="Yeo T."/>
        </authorList>
    </citation>
    <scope>NUCLEOTIDE SEQUENCE [LARGE SCALE GENOMIC DNA]</scope>
    <source>
        <strain evidence="10">C296001</strain>
    </source>
</reference>
<evidence type="ECO:0000256" key="5">
    <source>
        <dbReference type="ARBA" id="ARBA00022741"/>
    </source>
</evidence>
<evidence type="ECO:0000256" key="7">
    <source>
        <dbReference type="ARBA" id="ARBA00023136"/>
    </source>
</evidence>
<dbReference type="InterPro" id="IPR003593">
    <property type="entry name" value="AAA+_ATPase"/>
</dbReference>
<dbReference type="InterPro" id="IPR003439">
    <property type="entry name" value="ABC_transporter-like_ATP-bd"/>
</dbReference>
<dbReference type="PATRIC" id="fig|1631356.3.peg.1845"/>
<keyword evidence="7" id="KW-0472">Membrane</keyword>
<evidence type="ECO:0000256" key="3">
    <source>
        <dbReference type="ARBA" id="ARBA00022448"/>
    </source>
</evidence>
<dbReference type="Pfam" id="PF08352">
    <property type="entry name" value="oligo_HPY"/>
    <property type="match status" value="1"/>
</dbReference>
<sequence>MSTPAALEQDRPAAAGETVLKVEDLQVQFPTADGLVNAVNGLSYHVELGKTLAIVGESGSGKSVSSMAVMGLHDPKRTRMSGSIEVDGTELIGASQATIRKMRSRTVSMIFQDPQSSFHPFKKIGWQIAEAYLVHHKVSKKVAMERAVDMLDRVGIPNPKRRANQYPHEFSGGMRQRAMIALGLVNNPKLLIADEPTTALDVTVQAQILELLADLQEDFGSAIVLITHDLAVVSEVADDVMVMYGGRAVEYGTAHDVLVNPRHPYTWGLLGSIPKLSAQGSDLRPIRGLPPSLINLPTGCSFHPRCDFQERVGEPCIKTLPGLEPREPGSARLSRCHLPEPAEIFESEIAQTLE</sequence>
<dbReference type="PROSITE" id="PS00211">
    <property type="entry name" value="ABC_TRANSPORTER_1"/>
    <property type="match status" value="1"/>
</dbReference>
<dbReference type="AlphaFoldDB" id="A0A0L6CHP4"/>
<comment type="subcellular location">
    <subcellularLocation>
        <location evidence="1">Cell membrane</location>
        <topology evidence="1">Peripheral membrane protein</topology>
    </subcellularLocation>
</comment>
<keyword evidence="4" id="KW-1003">Cell membrane</keyword>
<dbReference type="CDD" id="cd03257">
    <property type="entry name" value="ABC_NikE_OppD_transporters"/>
    <property type="match status" value="1"/>
</dbReference>
<keyword evidence="5" id="KW-0547">Nucleotide-binding</keyword>
<dbReference type="NCBIfam" id="TIGR01727">
    <property type="entry name" value="oligo_HPY"/>
    <property type="match status" value="1"/>
</dbReference>
<keyword evidence="10" id="KW-1185">Reference proteome</keyword>
<dbReference type="PROSITE" id="PS50893">
    <property type="entry name" value="ABC_TRANSPORTER_2"/>
    <property type="match status" value="1"/>
</dbReference>
<dbReference type="InterPro" id="IPR017871">
    <property type="entry name" value="ABC_transporter-like_CS"/>
</dbReference>
<keyword evidence="3" id="KW-0813">Transport</keyword>
<protein>
    <submittedName>
        <fullName evidence="9">Peptide ABC transporter ATPase</fullName>
    </submittedName>
</protein>
<comment type="caution">
    <text evidence="9">The sequence shown here is derived from an EMBL/GenBank/DDBJ whole genome shotgun (WGS) entry which is preliminary data.</text>
</comment>
<dbReference type="OrthoDB" id="8481147at2"/>
<accession>A0A0L6CHP4</accession>
<keyword evidence="6" id="KW-0067">ATP-binding</keyword>
<dbReference type="Proteomes" id="UP000037397">
    <property type="component" value="Unassembled WGS sequence"/>
</dbReference>
<dbReference type="FunFam" id="3.40.50.300:FF:000016">
    <property type="entry name" value="Oligopeptide ABC transporter ATP-binding component"/>
    <property type="match status" value="1"/>
</dbReference>
<dbReference type="PANTHER" id="PTHR43297">
    <property type="entry name" value="OLIGOPEPTIDE TRANSPORT ATP-BINDING PROTEIN APPD"/>
    <property type="match status" value="1"/>
</dbReference>
<dbReference type="PANTHER" id="PTHR43297:SF2">
    <property type="entry name" value="DIPEPTIDE TRANSPORT ATP-BINDING PROTEIN DPPD"/>
    <property type="match status" value="1"/>
</dbReference>
<organism evidence="9 10">
    <name type="scientific">Luteipulveratus halotolerans</name>
    <dbReference type="NCBI Taxonomy" id="1631356"/>
    <lineage>
        <taxon>Bacteria</taxon>
        <taxon>Bacillati</taxon>
        <taxon>Actinomycetota</taxon>
        <taxon>Actinomycetes</taxon>
        <taxon>Micrococcales</taxon>
        <taxon>Dermacoccaceae</taxon>
        <taxon>Luteipulveratus</taxon>
    </lineage>
</organism>
<dbReference type="STRING" id="1631356.VV01_09475"/>
<evidence type="ECO:0000313" key="9">
    <source>
        <dbReference type="EMBL" id="KNX37326.1"/>
    </source>
</evidence>
<dbReference type="GO" id="GO:0005524">
    <property type="term" value="F:ATP binding"/>
    <property type="evidence" value="ECO:0007669"/>
    <property type="project" value="UniProtKB-KW"/>
</dbReference>
<evidence type="ECO:0000313" key="10">
    <source>
        <dbReference type="Proteomes" id="UP000037397"/>
    </source>
</evidence>
<dbReference type="GO" id="GO:0005886">
    <property type="term" value="C:plasma membrane"/>
    <property type="evidence" value="ECO:0007669"/>
    <property type="project" value="UniProtKB-SubCell"/>
</dbReference>
<evidence type="ECO:0000256" key="1">
    <source>
        <dbReference type="ARBA" id="ARBA00004202"/>
    </source>
</evidence>
<evidence type="ECO:0000256" key="4">
    <source>
        <dbReference type="ARBA" id="ARBA00022475"/>
    </source>
</evidence>
<dbReference type="GO" id="GO:0016887">
    <property type="term" value="F:ATP hydrolysis activity"/>
    <property type="evidence" value="ECO:0007669"/>
    <property type="project" value="InterPro"/>
</dbReference>
<dbReference type="GO" id="GO:0015833">
    <property type="term" value="P:peptide transport"/>
    <property type="evidence" value="ECO:0007669"/>
    <property type="project" value="InterPro"/>
</dbReference>
<feature type="domain" description="ABC transporter" evidence="8">
    <location>
        <begin position="20"/>
        <end position="270"/>
    </location>
</feature>
<dbReference type="Gene3D" id="3.40.50.300">
    <property type="entry name" value="P-loop containing nucleotide triphosphate hydrolases"/>
    <property type="match status" value="1"/>
</dbReference>
<proteinExistence type="inferred from homology"/>
<comment type="similarity">
    <text evidence="2">Belongs to the ABC transporter superfamily.</text>
</comment>
<evidence type="ECO:0000256" key="6">
    <source>
        <dbReference type="ARBA" id="ARBA00022840"/>
    </source>
</evidence>
<evidence type="ECO:0000259" key="8">
    <source>
        <dbReference type="PROSITE" id="PS50893"/>
    </source>
</evidence>
<dbReference type="InterPro" id="IPR027417">
    <property type="entry name" value="P-loop_NTPase"/>
</dbReference>
<dbReference type="InterPro" id="IPR013563">
    <property type="entry name" value="Oligopep_ABC_C"/>
</dbReference>
<name>A0A0L6CHP4_9MICO</name>
<dbReference type="EMBL" id="LAIR01000002">
    <property type="protein sequence ID" value="KNX37326.1"/>
    <property type="molecule type" value="Genomic_DNA"/>
</dbReference>
<evidence type="ECO:0000256" key="2">
    <source>
        <dbReference type="ARBA" id="ARBA00005417"/>
    </source>
</evidence>
<dbReference type="Pfam" id="PF00005">
    <property type="entry name" value="ABC_tran"/>
    <property type="match status" value="1"/>
</dbReference>
<dbReference type="RefSeq" id="WP_050669672.1">
    <property type="nucleotide sequence ID" value="NZ_LAIR01000002.1"/>
</dbReference>